<dbReference type="Proteomes" id="UP001177744">
    <property type="component" value="Unassembled WGS sequence"/>
</dbReference>
<evidence type="ECO:0000313" key="1">
    <source>
        <dbReference type="EMBL" id="KAK1327457.1"/>
    </source>
</evidence>
<accession>A0AA40HA31</accession>
<evidence type="ECO:0000313" key="2">
    <source>
        <dbReference type="Proteomes" id="UP001177744"/>
    </source>
</evidence>
<comment type="caution">
    <text evidence="1">The sequence shown here is derived from an EMBL/GenBank/DDBJ whole genome shotgun (WGS) entry which is preliminary data.</text>
</comment>
<organism evidence="1 2">
    <name type="scientific">Cnephaeus nilssonii</name>
    <name type="common">Northern bat</name>
    <name type="synonym">Eptesicus nilssonii</name>
    <dbReference type="NCBI Taxonomy" id="3371016"/>
    <lineage>
        <taxon>Eukaryota</taxon>
        <taxon>Metazoa</taxon>
        <taxon>Chordata</taxon>
        <taxon>Craniata</taxon>
        <taxon>Vertebrata</taxon>
        <taxon>Euteleostomi</taxon>
        <taxon>Mammalia</taxon>
        <taxon>Eutheria</taxon>
        <taxon>Laurasiatheria</taxon>
        <taxon>Chiroptera</taxon>
        <taxon>Yangochiroptera</taxon>
        <taxon>Vespertilionidae</taxon>
        <taxon>Cnephaeus</taxon>
    </lineage>
</organism>
<name>A0AA40HA31_CNENI</name>
<sequence length="80" mass="9233">MCSNQGRRSVLEPTDVALTRKEIRDPSVRRGAVPRVKDKVNNDYLTDDEIIWEKFTPDMGKGDHEEVFRVEEIEESTAKV</sequence>
<gene>
    <name evidence="1" type="ORF">QTO34_013093</name>
</gene>
<dbReference type="EMBL" id="JAULJE010000029">
    <property type="protein sequence ID" value="KAK1327457.1"/>
    <property type="molecule type" value="Genomic_DNA"/>
</dbReference>
<dbReference type="AlphaFoldDB" id="A0AA40HA31"/>
<proteinExistence type="predicted"/>
<protein>
    <submittedName>
        <fullName evidence="1">Uncharacterized protein</fullName>
    </submittedName>
</protein>
<keyword evidence="2" id="KW-1185">Reference proteome</keyword>
<reference evidence="1" key="1">
    <citation type="submission" date="2023-06" db="EMBL/GenBank/DDBJ databases">
        <title>Reference genome for the Northern bat (Eptesicus nilssonii), a most northern bat species.</title>
        <authorList>
            <person name="Laine V.N."/>
            <person name="Pulliainen A.T."/>
            <person name="Lilley T.M."/>
        </authorList>
    </citation>
    <scope>NUCLEOTIDE SEQUENCE</scope>
    <source>
        <strain evidence="1">BLF_Eptnil</strain>
        <tissue evidence="1">Kidney</tissue>
    </source>
</reference>